<evidence type="ECO:0000256" key="9">
    <source>
        <dbReference type="ARBA" id="ARBA00023121"/>
    </source>
</evidence>
<evidence type="ECO:0000256" key="8">
    <source>
        <dbReference type="ARBA" id="ARBA00023054"/>
    </source>
</evidence>
<evidence type="ECO:0000256" key="7">
    <source>
        <dbReference type="ARBA" id="ARBA00022787"/>
    </source>
</evidence>
<dbReference type="Pfam" id="PF16026">
    <property type="entry name" value="MIEAP"/>
    <property type="match status" value="1"/>
</dbReference>
<proteinExistence type="inferred from homology"/>
<feature type="non-terminal residue" evidence="14">
    <location>
        <position position="1"/>
    </location>
</feature>
<keyword evidence="15" id="KW-1185">Reference proteome</keyword>
<evidence type="ECO:0000256" key="1">
    <source>
        <dbReference type="ARBA" id="ARBA00004294"/>
    </source>
</evidence>
<evidence type="ECO:0000313" key="14">
    <source>
        <dbReference type="EMBL" id="CAH3194947.1"/>
    </source>
</evidence>
<evidence type="ECO:0000256" key="11">
    <source>
        <dbReference type="ARBA" id="ARBA00023136"/>
    </source>
</evidence>
<comment type="similarity">
    <text evidence="4">Belongs to the MIEAP family.</text>
</comment>
<evidence type="ECO:0000256" key="10">
    <source>
        <dbReference type="ARBA" id="ARBA00023128"/>
    </source>
</evidence>
<evidence type="ECO:0000256" key="12">
    <source>
        <dbReference type="ARBA" id="ARBA00032687"/>
    </source>
</evidence>
<evidence type="ECO:0000256" key="3">
    <source>
        <dbReference type="ARBA" id="ARBA00004496"/>
    </source>
</evidence>
<keyword evidence="11" id="KW-0472">Membrane</keyword>
<dbReference type="InterPro" id="IPR026169">
    <property type="entry name" value="MIEAP"/>
</dbReference>
<dbReference type="PANTHER" id="PTHR21771:SF1">
    <property type="entry name" value="MITOCHONDRIA-EATING PROTEIN"/>
    <property type="match status" value="1"/>
</dbReference>
<keyword evidence="6" id="KW-0963">Cytoplasm</keyword>
<gene>
    <name evidence="14" type="ORF">PEVE_00029071</name>
</gene>
<accession>A0ABN8SUJ3</accession>
<name>A0ABN8SUJ3_9CNID</name>
<evidence type="ECO:0000256" key="6">
    <source>
        <dbReference type="ARBA" id="ARBA00022490"/>
    </source>
</evidence>
<dbReference type="Proteomes" id="UP001159427">
    <property type="component" value="Unassembled WGS sequence"/>
</dbReference>
<keyword evidence="9" id="KW-0446">Lipid-binding</keyword>
<protein>
    <recommendedName>
        <fullName evidence="5">Mitochondria-eating protein</fullName>
    </recommendedName>
    <alternativeName>
        <fullName evidence="12">Spermatogenesis-associated protein 18</fullName>
    </alternativeName>
</protein>
<comment type="caution">
    <text evidence="14">The sequence shown here is derived from an EMBL/GenBank/DDBJ whole genome shotgun (WGS) entry which is preliminary data.</text>
</comment>
<reference evidence="14 15" key="1">
    <citation type="submission" date="2022-05" db="EMBL/GenBank/DDBJ databases">
        <authorList>
            <consortium name="Genoscope - CEA"/>
            <person name="William W."/>
        </authorList>
    </citation>
    <scope>NUCLEOTIDE SEQUENCE [LARGE SCALE GENOMIC DNA]</scope>
</reference>
<evidence type="ECO:0000256" key="2">
    <source>
        <dbReference type="ARBA" id="ARBA00004305"/>
    </source>
</evidence>
<keyword evidence="7" id="KW-1000">Mitochondrion outer membrane</keyword>
<evidence type="ECO:0000259" key="13">
    <source>
        <dbReference type="Pfam" id="PF16026"/>
    </source>
</evidence>
<organism evidence="14 15">
    <name type="scientific">Porites evermanni</name>
    <dbReference type="NCBI Taxonomy" id="104178"/>
    <lineage>
        <taxon>Eukaryota</taxon>
        <taxon>Metazoa</taxon>
        <taxon>Cnidaria</taxon>
        <taxon>Anthozoa</taxon>
        <taxon>Hexacorallia</taxon>
        <taxon>Scleractinia</taxon>
        <taxon>Fungiina</taxon>
        <taxon>Poritidae</taxon>
        <taxon>Porites</taxon>
    </lineage>
</organism>
<keyword evidence="8" id="KW-0175">Coiled coil</keyword>
<dbReference type="EMBL" id="CALNXI010004046">
    <property type="protein sequence ID" value="CAH3194947.1"/>
    <property type="molecule type" value="Genomic_DNA"/>
</dbReference>
<feature type="domain" description="Mitochondria-eating protein C-terminal" evidence="13">
    <location>
        <begin position="27"/>
        <end position="181"/>
    </location>
</feature>
<comment type="subcellular location">
    <subcellularLocation>
        <location evidence="3">Cytoplasm</location>
    </subcellularLocation>
    <subcellularLocation>
        <location evidence="2">Mitochondrion matrix</location>
    </subcellularLocation>
    <subcellularLocation>
        <location evidence="1">Mitochondrion outer membrane</location>
    </subcellularLocation>
</comment>
<sequence>LQDQAQRQLKKGGKFEDLSAGECRPSALINMAYRTVQHSMTEKQTKLKILDIPDDDNIAAHAQEMQDRIADYLTITGARFKIDSIKQDVSKQLWSTLYDFPELQNCVKFKEYMDECVRLSWMLAVQVPPMSIEYEATEFSEKLQGRFMTSDMTSLGIKYHVWPALIDSKAGVVLYRGTVVT</sequence>
<dbReference type="PANTHER" id="PTHR21771">
    <property type="entry name" value="MITOCHONDRIA-EATING PROTEIN-RELATED"/>
    <property type="match status" value="1"/>
</dbReference>
<keyword evidence="10" id="KW-0496">Mitochondrion</keyword>
<evidence type="ECO:0000256" key="5">
    <source>
        <dbReference type="ARBA" id="ARBA00019863"/>
    </source>
</evidence>
<evidence type="ECO:0000313" key="15">
    <source>
        <dbReference type="Proteomes" id="UP001159427"/>
    </source>
</evidence>
<evidence type="ECO:0000256" key="4">
    <source>
        <dbReference type="ARBA" id="ARBA00008233"/>
    </source>
</evidence>
<dbReference type="InterPro" id="IPR031981">
    <property type="entry name" value="MIEAP_C"/>
</dbReference>